<organism evidence="3">
    <name type="scientific">Acromyrmex echinatior</name>
    <name type="common">Panamanian leafcutter ant</name>
    <name type="synonym">Acromyrmex octospinosus echinatior</name>
    <dbReference type="NCBI Taxonomy" id="103372"/>
    <lineage>
        <taxon>Eukaryota</taxon>
        <taxon>Metazoa</taxon>
        <taxon>Ecdysozoa</taxon>
        <taxon>Arthropoda</taxon>
        <taxon>Hexapoda</taxon>
        <taxon>Insecta</taxon>
        <taxon>Pterygota</taxon>
        <taxon>Neoptera</taxon>
        <taxon>Endopterygota</taxon>
        <taxon>Hymenoptera</taxon>
        <taxon>Apocrita</taxon>
        <taxon>Aculeata</taxon>
        <taxon>Formicoidea</taxon>
        <taxon>Formicidae</taxon>
        <taxon>Myrmicinae</taxon>
        <taxon>Acromyrmex</taxon>
    </lineage>
</organism>
<evidence type="ECO:0000256" key="1">
    <source>
        <dbReference type="SAM" id="MobiDB-lite"/>
    </source>
</evidence>
<gene>
    <name evidence="2" type="ORF">G5I_09407</name>
</gene>
<dbReference type="EMBL" id="GL888349">
    <property type="protein sequence ID" value="EGI62279.1"/>
    <property type="molecule type" value="Genomic_DNA"/>
</dbReference>
<name>F4WU52_ACREC</name>
<evidence type="ECO:0000313" key="2">
    <source>
        <dbReference type="EMBL" id="EGI62279.1"/>
    </source>
</evidence>
<dbReference type="Proteomes" id="UP000007755">
    <property type="component" value="Unassembled WGS sequence"/>
</dbReference>
<protein>
    <submittedName>
        <fullName evidence="2">Uncharacterized protein</fullName>
    </submittedName>
</protein>
<dbReference type="AlphaFoldDB" id="F4WU52"/>
<sequence>MTHRKSAVAPANHLARAYFRSASAWVRKHGHETHRNEQNAQRVEERMRGNEMNKMCTDSTLSLDRNSLQWETHSTNLQVDVPKIVRECSEDVPEHTKYVFRTSFGQSVLGTDSTLSLDRNSTQWETHSTNLQGDVLKISREHSQDVSEILRTGRFLPGHPVEPSKRFDEDMCAACQPVGVLDEGE</sequence>
<dbReference type="InParanoid" id="F4WU52"/>
<proteinExistence type="predicted"/>
<feature type="region of interest" description="Disordered" evidence="1">
    <location>
        <begin position="29"/>
        <end position="52"/>
    </location>
</feature>
<reference evidence="2" key="1">
    <citation type="submission" date="2011-02" db="EMBL/GenBank/DDBJ databases">
        <title>The genome of the leaf-cutting ant Acromyrmex echinatior suggests key adaptations to social evolution and fungus farming.</title>
        <authorList>
            <person name="Nygaard S."/>
            <person name="Zhang G."/>
        </authorList>
    </citation>
    <scope>NUCLEOTIDE SEQUENCE</scope>
</reference>
<accession>F4WU52</accession>
<keyword evidence="3" id="KW-1185">Reference proteome</keyword>
<evidence type="ECO:0000313" key="3">
    <source>
        <dbReference type="Proteomes" id="UP000007755"/>
    </source>
</evidence>
<feature type="compositionally biased region" description="Basic and acidic residues" evidence="1">
    <location>
        <begin position="33"/>
        <end position="51"/>
    </location>
</feature>